<dbReference type="Pfam" id="PF00210">
    <property type="entry name" value="Ferritin"/>
    <property type="match status" value="1"/>
</dbReference>
<dbReference type="SUPFAM" id="SSF47240">
    <property type="entry name" value="Ferritin-like"/>
    <property type="match status" value="1"/>
</dbReference>
<dbReference type="Proteomes" id="UP000509414">
    <property type="component" value="Chromosome"/>
</dbReference>
<evidence type="ECO:0000256" key="3">
    <source>
        <dbReference type="RuleBase" id="RU003875"/>
    </source>
</evidence>
<dbReference type="AlphaFoldDB" id="A0A7H9CEI8"/>
<keyword evidence="5" id="KW-0238">DNA-binding</keyword>
<dbReference type="InterPro" id="IPR009078">
    <property type="entry name" value="Ferritin-like_SF"/>
</dbReference>
<dbReference type="PANTHER" id="PTHR42932">
    <property type="entry name" value="GENERAL STRESS PROTEIN 20U"/>
    <property type="match status" value="1"/>
</dbReference>
<dbReference type="GO" id="GO:0003677">
    <property type="term" value="F:DNA binding"/>
    <property type="evidence" value="ECO:0007669"/>
    <property type="project" value="UniProtKB-KW"/>
</dbReference>
<feature type="domain" description="Ferritin/DPS" evidence="4">
    <location>
        <begin position="6"/>
        <end position="144"/>
    </location>
</feature>
<dbReference type="InterPro" id="IPR008331">
    <property type="entry name" value="Ferritin_DPS_dom"/>
</dbReference>
<dbReference type="Gene3D" id="1.20.1260.10">
    <property type="match status" value="1"/>
</dbReference>
<evidence type="ECO:0000256" key="2">
    <source>
        <dbReference type="ARBA" id="ARBA00009497"/>
    </source>
</evidence>
<comment type="similarity">
    <text evidence="2 3">Belongs to the Dps family.</text>
</comment>
<accession>A0A7H9CEI8</accession>
<dbReference type="InterPro" id="IPR012347">
    <property type="entry name" value="Ferritin-like"/>
</dbReference>
<reference evidence="5 6" key="1">
    <citation type="submission" date="2020-02" db="EMBL/GenBank/DDBJ databases">
        <title>Complete genome sequence of the novel Campylobacter species Candidatus Campylobacter infans.</title>
        <authorList>
            <person name="Duim B."/>
            <person name="Zomer A."/>
            <person name="van der Graaf L."/>
            <person name="Wagenaar J."/>
        </authorList>
    </citation>
    <scope>NUCLEOTIDE SEQUENCE [LARGE SCALE GENOMIC DNA]</scope>
    <source>
        <strain evidence="5 6">19S00001</strain>
    </source>
</reference>
<dbReference type="PROSITE" id="PS00819">
    <property type="entry name" value="DPS_2"/>
    <property type="match status" value="1"/>
</dbReference>
<name>A0A7H9CEI8_9BACT</name>
<evidence type="ECO:0000313" key="6">
    <source>
        <dbReference type="Proteomes" id="UP000509414"/>
    </source>
</evidence>
<comment type="subcellular location">
    <subcellularLocation>
        <location evidence="1">Cytoplasm</location>
    </subcellularLocation>
</comment>
<dbReference type="InterPro" id="IPR023188">
    <property type="entry name" value="DPS_DNA-bd_CS"/>
</dbReference>
<dbReference type="GO" id="GO:0005737">
    <property type="term" value="C:cytoplasm"/>
    <property type="evidence" value="ECO:0007669"/>
    <property type="project" value="UniProtKB-SubCell"/>
</dbReference>
<evidence type="ECO:0000313" key="5">
    <source>
        <dbReference type="EMBL" id="QLI04610.1"/>
    </source>
</evidence>
<dbReference type="CDD" id="cd01043">
    <property type="entry name" value="DPS"/>
    <property type="match status" value="1"/>
</dbReference>
<organism evidence="5 6">
    <name type="scientific">Candidatus Campylobacter infans</name>
    <dbReference type="NCBI Taxonomy" id="2561898"/>
    <lineage>
        <taxon>Bacteria</taxon>
        <taxon>Pseudomonadati</taxon>
        <taxon>Campylobacterota</taxon>
        <taxon>Epsilonproteobacteria</taxon>
        <taxon>Campylobacterales</taxon>
        <taxon>Campylobacteraceae</taxon>
        <taxon>Campylobacter</taxon>
    </lineage>
</organism>
<dbReference type="KEGG" id="cinf:CINF_0057"/>
<dbReference type="PANTHER" id="PTHR42932:SF1">
    <property type="entry name" value="GENERAL STRESS PROTEIN 20U"/>
    <property type="match status" value="1"/>
</dbReference>
<protein>
    <submittedName>
        <fullName evidence="5">DNA-binding ferritin-like protein</fullName>
    </submittedName>
</protein>
<gene>
    <name evidence="5" type="ORF">CINF_0057</name>
</gene>
<evidence type="ECO:0000256" key="1">
    <source>
        <dbReference type="ARBA" id="ARBA00004496"/>
    </source>
</evidence>
<evidence type="ECO:0000259" key="4">
    <source>
        <dbReference type="Pfam" id="PF00210"/>
    </source>
</evidence>
<dbReference type="InterPro" id="IPR002177">
    <property type="entry name" value="DPS_DNA-bd"/>
</dbReference>
<dbReference type="GO" id="GO:0016722">
    <property type="term" value="F:oxidoreductase activity, acting on metal ions"/>
    <property type="evidence" value="ECO:0007669"/>
    <property type="project" value="InterPro"/>
</dbReference>
<dbReference type="PRINTS" id="PR01346">
    <property type="entry name" value="HELNAPAPROT"/>
</dbReference>
<dbReference type="RefSeq" id="WP_179975317.1">
    <property type="nucleotide sequence ID" value="NZ_CP049075.1"/>
</dbReference>
<dbReference type="GO" id="GO:0008199">
    <property type="term" value="F:ferric iron binding"/>
    <property type="evidence" value="ECO:0007669"/>
    <property type="project" value="InterPro"/>
</dbReference>
<dbReference type="EMBL" id="CP049075">
    <property type="protein sequence ID" value="QLI04610.1"/>
    <property type="molecule type" value="Genomic_DNA"/>
</dbReference>
<sequence>MKSVVTQLNKLQGEAHAFYIAFHDYHWNVKGLQFFAVHEYTQKAYEEMGELFDEMAERALQIGGKALNDIDDIVKAGKSAPVEAKGDYKPEAVLKNVKKAYEYLLAEFKKLDEIAQKDGDTTTSNLAQDKVAQLEKMLWMLNQAIA</sequence>
<dbReference type="PIRSF" id="PIRSF005900">
    <property type="entry name" value="Dps"/>
    <property type="match status" value="1"/>
</dbReference>
<keyword evidence="6" id="KW-1185">Reference proteome</keyword>
<proteinExistence type="inferred from homology"/>